<dbReference type="PRINTS" id="PR00368">
    <property type="entry name" value="FADPNR"/>
</dbReference>
<evidence type="ECO:0000256" key="1">
    <source>
        <dbReference type="ARBA" id="ARBA00023002"/>
    </source>
</evidence>
<evidence type="ECO:0000313" key="5">
    <source>
        <dbReference type="Proteomes" id="UP001058514"/>
    </source>
</evidence>
<dbReference type="InterPro" id="IPR023753">
    <property type="entry name" value="FAD/NAD-binding_dom"/>
</dbReference>
<feature type="domain" description="FAD/NAD(P)-binding" evidence="2">
    <location>
        <begin position="5"/>
        <end position="313"/>
    </location>
</feature>
<dbReference type="InterPro" id="IPR041117">
    <property type="entry name" value="SoxA_A3"/>
</dbReference>
<evidence type="ECO:0000259" key="3">
    <source>
        <dbReference type="Pfam" id="PF17806"/>
    </source>
</evidence>
<sequence>MQRCDLAIIGAGPAGMAAAAEAARHGLSVTLLDEQNRPGGQIYREVDRAGGPRGAILGQEYLHGATLTAGLGQAGITHLSGAIVWAIEDGLRISFIRGGRGEQLEAARVILATGALERPMPLPGWTLPGVMTAGAAQILLKQSGVLPRRAVLAGCGPLLYLIAAQMVRAGTPPLALVETQTAASPLAASRHLPGALRGWRYLAKGLKMLAEIKRAGVPRYTGATDIAVAGSTRAEAVTFRSKGQAHRIACDTVLLHHGVVPNTQTARSINVPHVWSEAQQCFVPETGSWGETAKNGVLIAGDGAGISGAMAAEYAGRIAALKAAEELGRITAQERDRLASPLFSRRSRETAVRPFLDAAYPPYAGAVRPADSTIVCRCEEVTAGDIRSYAKLGCLGPNQAKAFGRAGMGPCQGRYCGLTVTALLAEANGQTPDETGYYRIRPPIKPVTLGELAAMEDPSATAAE</sequence>
<dbReference type="PANTHER" id="PTHR42949">
    <property type="entry name" value="ANAEROBIC GLYCEROL-3-PHOSPHATE DEHYDROGENASE SUBUNIT B"/>
    <property type="match status" value="1"/>
</dbReference>
<keyword evidence="4" id="KW-0614">Plasmid</keyword>
<dbReference type="RefSeq" id="WP_259966199.1">
    <property type="nucleotide sequence ID" value="NZ_CP081055.1"/>
</dbReference>
<dbReference type="CDD" id="cd19946">
    <property type="entry name" value="GlpA-like_Fer2_BFD-like"/>
    <property type="match status" value="1"/>
</dbReference>
<dbReference type="Gene3D" id="1.10.10.1100">
    <property type="entry name" value="BFD-like [2Fe-2S]-binding domain"/>
    <property type="match status" value="1"/>
</dbReference>
<dbReference type="InterPro" id="IPR036188">
    <property type="entry name" value="FAD/NAD-bd_sf"/>
</dbReference>
<dbReference type="Pfam" id="PF07992">
    <property type="entry name" value="Pyr_redox_2"/>
    <property type="match status" value="1"/>
</dbReference>
<gene>
    <name evidence="4" type="ORF">K3718_20740</name>
</gene>
<name>A0ABY5WR28_9RHOB</name>
<geneLocation type="plasmid" evidence="4 5">
    <name>unnamed4</name>
</geneLocation>
<dbReference type="Proteomes" id="UP001058514">
    <property type="component" value="Plasmid unnamed4"/>
</dbReference>
<dbReference type="PIRSF" id="PIRSF037495">
    <property type="entry name" value="Opine_OX_OoxA/HcnB"/>
    <property type="match status" value="1"/>
</dbReference>
<evidence type="ECO:0000313" key="4">
    <source>
        <dbReference type="EMBL" id="UWQ43825.1"/>
    </source>
</evidence>
<keyword evidence="1" id="KW-0560">Oxidoreductase</keyword>
<dbReference type="InterPro" id="IPR041854">
    <property type="entry name" value="BFD-like_2Fe2S-bd_dom_sf"/>
</dbReference>
<organism evidence="4 5">
    <name type="scientific">Leisingera aquaemixtae</name>
    <dbReference type="NCBI Taxonomy" id="1396826"/>
    <lineage>
        <taxon>Bacteria</taxon>
        <taxon>Pseudomonadati</taxon>
        <taxon>Pseudomonadota</taxon>
        <taxon>Alphaproteobacteria</taxon>
        <taxon>Rhodobacterales</taxon>
        <taxon>Roseobacteraceae</taxon>
        <taxon>Leisingera</taxon>
    </lineage>
</organism>
<proteinExistence type="predicted"/>
<accession>A0ABY5WR28</accession>
<evidence type="ECO:0000259" key="2">
    <source>
        <dbReference type="Pfam" id="PF07992"/>
    </source>
</evidence>
<dbReference type="InterPro" id="IPR051691">
    <property type="entry name" value="Metab_Enz_Cyan_OpOx_G3PDH"/>
</dbReference>
<dbReference type="EMBL" id="CP081055">
    <property type="protein sequence ID" value="UWQ43825.1"/>
    <property type="molecule type" value="Genomic_DNA"/>
</dbReference>
<dbReference type="PANTHER" id="PTHR42949:SF3">
    <property type="entry name" value="ANAEROBIC GLYCEROL-3-PHOSPHATE DEHYDROGENASE SUBUNIT B"/>
    <property type="match status" value="1"/>
</dbReference>
<keyword evidence="5" id="KW-1185">Reference proteome</keyword>
<dbReference type="InterPro" id="IPR017224">
    <property type="entry name" value="Opine_Oxase_asu/HCN_bsu"/>
</dbReference>
<dbReference type="PRINTS" id="PR00469">
    <property type="entry name" value="PNDRDTASEII"/>
</dbReference>
<reference evidence="4" key="1">
    <citation type="submission" date="2021-08" db="EMBL/GenBank/DDBJ databases">
        <authorList>
            <person name="Nwanade C."/>
            <person name="Wang M."/>
            <person name="Masoudi A."/>
            <person name="Yu Z."/>
            <person name="Liu J."/>
        </authorList>
    </citation>
    <scope>NUCLEOTIDE SEQUENCE</scope>
    <source>
        <strain evidence="4">S166</strain>
        <plasmid evidence="4">unnamed4</plasmid>
    </source>
</reference>
<dbReference type="Pfam" id="PF17806">
    <property type="entry name" value="SO_alpha_A3"/>
    <property type="match status" value="1"/>
</dbReference>
<feature type="domain" description="SoxA A3" evidence="3">
    <location>
        <begin position="374"/>
        <end position="454"/>
    </location>
</feature>
<dbReference type="Gene3D" id="3.50.50.60">
    <property type="entry name" value="FAD/NAD(P)-binding domain"/>
    <property type="match status" value="2"/>
</dbReference>
<protein>
    <submittedName>
        <fullName evidence="4">NAD(P)/FAD-dependent oxidoreductase</fullName>
    </submittedName>
</protein>
<dbReference type="SUPFAM" id="SSF51905">
    <property type="entry name" value="FAD/NAD(P)-binding domain"/>
    <property type="match status" value="1"/>
</dbReference>